<keyword evidence="6 7" id="KW-0472">Membrane</keyword>
<dbReference type="FunFam" id="1.20.1250.20:FF:000018">
    <property type="entry name" value="MFS transporter permease"/>
    <property type="match status" value="1"/>
</dbReference>
<dbReference type="EMBL" id="JAPZBU010000004">
    <property type="protein sequence ID" value="KAJ5408401.1"/>
    <property type="molecule type" value="Genomic_DNA"/>
</dbReference>
<comment type="similarity">
    <text evidence="2">Belongs to the major facilitator superfamily.</text>
</comment>
<reference evidence="8" key="2">
    <citation type="journal article" date="2023" name="IMA Fungus">
        <title>Comparative genomic study of the Penicillium genus elucidates a diverse pangenome and 15 lateral gene transfer events.</title>
        <authorList>
            <person name="Petersen C."/>
            <person name="Sorensen T."/>
            <person name="Nielsen M.R."/>
            <person name="Sondergaard T.E."/>
            <person name="Sorensen J.L."/>
            <person name="Fitzpatrick D.A."/>
            <person name="Frisvad J.C."/>
            <person name="Nielsen K.L."/>
        </authorList>
    </citation>
    <scope>NUCLEOTIDE SEQUENCE</scope>
    <source>
        <strain evidence="8">IBT 29677</strain>
    </source>
</reference>
<feature type="transmembrane region" description="Helical" evidence="7">
    <location>
        <begin position="281"/>
        <end position="306"/>
    </location>
</feature>
<evidence type="ECO:0008006" key="10">
    <source>
        <dbReference type="Google" id="ProtNLM"/>
    </source>
</evidence>
<evidence type="ECO:0000256" key="2">
    <source>
        <dbReference type="ARBA" id="ARBA00008335"/>
    </source>
</evidence>
<feature type="transmembrane region" description="Helical" evidence="7">
    <location>
        <begin position="437"/>
        <end position="457"/>
    </location>
</feature>
<feature type="transmembrane region" description="Helical" evidence="7">
    <location>
        <begin position="139"/>
        <end position="165"/>
    </location>
</feature>
<feature type="transmembrane region" description="Helical" evidence="7">
    <location>
        <begin position="207"/>
        <end position="230"/>
    </location>
</feature>
<evidence type="ECO:0000256" key="4">
    <source>
        <dbReference type="ARBA" id="ARBA00022692"/>
    </source>
</evidence>
<evidence type="ECO:0000256" key="6">
    <source>
        <dbReference type="ARBA" id="ARBA00023136"/>
    </source>
</evidence>
<feature type="transmembrane region" description="Helical" evidence="7">
    <location>
        <begin position="177"/>
        <end position="195"/>
    </location>
</feature>
<dbReference type="OrthoDB" id="3639251at2759"/>
<dbReference type="InterPro" id="IPR036259">
    <property type="entry name" value="MFS_trans_sf"/>
</dbReference>
<evidence type="ECO:0000313" key="8">
    <source>
        <dbReference type="EMBL" id="KAJ5408401.1"/>
    </source>
</evidence>
<dbReference type="GO" id="GO:0022857">
    <property type="term" value="F:transmembrane transporter activity"/>
    <property type="evidence" value="ECO:0007669"/>
    <property type="project" value="InterPro"/>
</dbReference>
<evidence type="ECO:0000256" key="1">
    <source>
        <dbReference type="ARBA" id="ARBA00004141"/>
    </source>
</evidence>
<proteinExistence type="inferred from homology"/>
<comment type="caution">
    <text evidence="8">The sequence shown here is derived from an EMBL/GenBank/DDBJ whole genome shotgun (WGS) entry which is preliminary data.</text>
</comment>
<evidence type="ECO:0000256" key="5">
    <source>
        <dbReference type="ARBA" id="ARBA00022989"/>
    </source>
</evidence>
<feature type="transmembrane region" description="Helical" evidence="7">
    <location>
        <begin position="85"/>
        <end position="107"/>
    </location>
</feature>
<dbReference type="FunFam" id="1.20.1250.20:FF:000013">
    <property type="entry name" value="MFS general substrate transporter"/>
    <property type="match status" value="1"/>
</dbReference>
<dbReference type="PANTHER" id="PTHR43791:SF47">
    <property type="entry name" value="MAJOR FACILITATOR SUPERFAMILY (MFS) PROFILE DOMAIN-CONTAINING PROTEIN-RELATED"/>
    <property type="match status" value="1"/>
</dbReference>
<keyword evidence="9" id="KW-1185">Reference proteome</keyword>
<evidence type="ECO:0000313" key="9">
    <source>
        <dbReference type="Proteomes" id="UP001147747"/>
    </source>
</evidence>
<name>A0A9W9W8M4_9EURO</name>
<feature type="transmembrane region" description="Helical" evidence="7">
    <location>
        <begin position="346"/>
        <end position="365"/>
    </location>
</feature>
<dbReference type="AlphaFoldDB" id="A0A9W9W8M4"/>
<feature type="transmembrane region" description="Helical" evidence="7">
    <location>
        <begin position="47"/>
        <end position="65"/>
    </location>
</feature>
<comment type="subcellular location">
    <subcellularLocation>
        <location evidence="1">Membrane</location>
        <topology evidence="1">Multi-pass membrane protein</topology>
    </subcellularLocation>
</comment>
<dbReference type="InterPro" id="IPR011701">
    <property type="entry name" value="MFS"/>
</dbReference>
<gene>
    <name evidence="8" type="ORF">N7509_002284</name>
</gene>
<feature type="transmembrane region" description="Helical" evidence="7">
    <location>
        <begin position="114"/>
        <end position="133"/>
    </location>
</feature>
<protein>
    <recommendedName>
        <fullName evidence="10">Major facilitator superfamily (MFS) profile domain-containing protein</fullName>
    </recommendedName>
</protein>
<sequence>MKTNNPDTEKAMTEHLEKAILAPHEFNGDESSPSEEKKIVRKIDRRLITALGLMFAVSLMDRTNLASANIAGMSKELELDQGFRYSLSIIMFFVPHVMCQWPSAILVQKLGPRIFLPGAVLLWGIIMLCFGFVKNWKQLVALRVLVGIFEAGLLPGTILLLQMWYRRYDVHKRYASFYLISLAGSSFSGVLAYGFMQMNGVGGLSGWRYIFIWEGVLTCFIGIIGAFLIVDFPQKAQNSWKFLSPQEIKHIIRILESDRPDIQEEPFSWRRFLTPALDLKIWGYCFIFYANTVIAYAIAFFLPIILNREMGFDVGISQVLSTPPYLFAAAFMFFEGWLGDKYRSRGPLIIWNCLQSICGLCLMAWTKSSGIQYFGVFLVTAASQSSLPCVMAWQANNICGQWKRSFSSASMVIFGGTGGITGALVFRSQDAPKYLPGIYACLTSCALTILLVGGLSVQLKRLNKKASQEENALEGVPGFRYISIFAGVLPPIHTSTTLGLKFEAHKNPSTPVLENDIR</sequence>
<feature type="transmembrane region" description="Helical" evidence="7">
    <location>
        <begin position="312"/>
        <end position="334"/>
    </location>
</feature>
<reference evidence="8" key="1">
    <citation type="submission" date="2022-12" db="EMBL/GenBank/DDBJ databases">
        <authorList>
            <person name="Petersen C."/>
        </authorList>
    </citation>
    <scope>NUCLEOTIDE SEQUENCE</scope>
    <source>
        <strain evidence="8">IBT 29677</strain>
    </source>
</reference>
<dbReference type="Pfam" id="PF07690">
    <property type="entry name" value="MFS_1"/>
    <property type="match status" value="1"/>
</dbReference>
<dbReference type="Gene3D" id="1.20.1250.20">
    <property type="entry name" value="MFS general substrate transporter like domains"/>
    <property type="match status" value="2"/>
</dbReference>
<dbReference type="GeneID" id="81365901"/>
<keyword evidence="5 7" id="KW-1133">Transmembrane helix</keyword>
<organism evidence="8 9">
    <name type="scientific">Penicillium cosmopolitanum</name>
    <dbReference type="NCBI Taxonomy" id="1131564"/>
    <lineage>
        <taxon>Eukaryota</taxon>
        <taxon>Fungi</taxon>
        <taxon>Dikarya</taxon>
        <taxon>Ascomycota</taxon>
        <taxon>Pezizomycotina</taxon>
        <taxon>Eurotiomycetes</taxon>
        <taxon>Eurotiomycetidae</taxon>
        <taxon>Eurotiales</taxon>
        <taxon>Aspergillaceae</taxon>
        <taxon>Penicillium</taxon>
    </lineage>
</organism>
<accession>A0A9W9W8M4</accession>
<dbReference type="RefSeq" id="XP_056492716.1">
    <property type="nucleotide sequence ID" value="XM_056626921.1"/>
</dbReference>
<dbReference type="Proteomes" id="UP001147747">
    <property type="component" value="Unassembled WGS sequence"/>
</dbReference>
<keyword evidence="4 7" id="KW-0812">Transmembrane</keyword>
<feature type="transmembrane region" description="Helical" evidence="7">
    <location>
        <begin position="371"/>
        <end position="393"/>
    </location>
</feature>
<dbReference type="SUPFAM" id="SSF103473">
    <property type="entry name" value="MFS general substrate transporter"/>
    <property type="match status" value="1"/>
</dbReference>
<evidence type="ECO:0000256" key="7">
    <source>
        <dbReference type="SAM" id="Phobius"/>
    </source>
</evidence>
<feature type="transmembrane region" description="Helical" evidence="7">
    <location>
        <begin position="405"/>
        <end position="425"/>
    </location>
</feature>
<evidence type="ECO:0000256" key="3">
    <source>
        <dbReference type="ARBA" id="ARBA00022448"/>
    </source>
</evidence>
<dbReference type="PANTHER" id="PTHR43791">
    <property type="entry name" value="PERMEASE-RELATED"/>
    <property type="match status" value="1"/>
</dbReference>
<dbReference type="GO" id="GO:0016020">
    <property type="term" value="C:membrane"/>
    <property type="evidence" value="ECO:0007669"/>
    <property type="project" value="UniProtKB-SubCell"/>
</dbReference>
<keyword evidence="3" id="KW-0813">Transport</keyword>